<feature type="domain" description="NlpC/P60" evidence="8">
    <location>
        <begin position="270"/>
        <end position="387"/>
    </location>
</feature>
<dbReference type="PANTHER" id="PTHR47053">
    <property type="entry name" value="MUREIN DD-ENDOPEPTIDASE MEPH-RELATED"/>
    <property type="match status" value="1"/>
</dbReference>
<feature type="compositionally biased region" description="Low complexity" evidence="6">
    <location>
        <begin position="215"/>
        <end position="250"/>
    </location>
</feature>
<organism evidence="9 10">
    <name type="scientific">Blastococcus saxobsidens</name>
    <dbReference type="NCBI Taxonomy" id="138336"/>
    <lineage>
        <taxon>Bacteria</taxon>
        <taxon>Bacillati</taxon>
        <taxon>Actinomycetota</taxon>
        <taxon>Actinomycetes</taxon>
        <taxon>Geodermatophilales</taxon>
        <taxon>Geodermatophilaceae</taxon>
        <taxon>Blastococcus</taxon>
    </lineage>
</organism>
<comment type="similarity">
    <text evidence="1">Belongs to the peptidase C40 family.</text>
</comment>
<protein>
    <submittedName>
        <fullName evidence="9">NlpC/P60 family protein</fullName>
    </submittedName>
</protein>
<evidence type="ECO:0000259" key="8">
    <source>
        <dbReference type="PROSITE" id="PS51935"/>
    </source>
</evidence>
<evidence type="ECO:0000256" key="2">
    <source>
        <dbReference type="ARBA" id="ARBA00022670"/>
    </source>
</evidence>
<dbReference type="GO" id="GO:0008234">
    <property type="term" value="F:cysteine-type peptidase activity"/>
    <property type="evidence" value="ECO:0007669"/>
    <property type="project" value="UniProtKB-KW"/>
</dbReference>
<name>A0A6L9W6K9_9ACTN</name>
<feature type="region of interest" description="Disordered" evidence="6">
    <location>
        <begin position="201"/>
        <end position="250"/>
    </location>
</feature>
<dbReference type="Gene3D" id="3.90.1720.10">
    <property type="entry name" value="endopeptidase domain like (from Nostoc punctiforme)"/>
    <property type="match status" value="1"/>
</dbReference>
<reference evidence="9 10" key="1">
    <citation type="submission" date="2019-12" db="EMBL/GenBank/DDBJ databases">
        <title>the WGS of Blastococcus saxobsidens 67B17.</title>
        <authorList>
            <person name="Jiang Z."/>
        </authorList>
    </citation>
    <scope>NUCLEOTIDE SEQUENCE [LARGE SCALE GENOMIC DNA]</scope>
    <source>
        <strain evidence="9 10">67B17</strain>
    </source>
</reference>
<evidence type="ECO:0000256" key="1">
    <source>
        <dbReference type="ARBA" id="ARBA00007074"/>
    </source>
</evidence>
<comment type="caution">
    <text evidence="9">The sequence shown here is derived from an EMBL/GenBank/DDBJ whole genome shotgun (WGS) entry which is preliminary data.</text>
</comment>
<dbReference type="PROSITE" id="PS51935">
    <property type="entry name" value="NLPC_P60"/>
    <property type="match status" value="1"/>
</dbReference>
<keyword evidence="7" id="KW-0732">Signal</keyword>
<dbReference type="InterPro" id="IPR038765">
    <property type="entry name" value="Papain-like_cys_pep_sf"/>
</dbReference>
<evidence type="ECO:0000256" key="6">
    <source>
        <dbReference type="SAM" id="MobiDB-lite"/>
    </source>
</evidence>
<keyword evidence="2" id="KW-0645">Protease</keyword>
<dbReference type="SUPFAM" id="SSF54001">
    <property type="entry name" value="Cysteine proteinases"/>
    <property type="match status" value="1"/>
</dbReference>
<dbReference type="Pfam" id="PF00877">
    <property type="entry name" value="NLPC_P60"/>
    <property type="match status" value="1"/>
</dbReference>
<sequence>MASSLSPAHRRITGRRALLALLAAGGVALTPFPAAADPQPETSQDAAALIAAKAHDLEVLTERFNETREQLKSTKEAADRAAAGLEAAHTALAEARDDVRTVARSAYTGERLGTLEAMLSSGSPTDLIDRVGMLDTIATHNNGVLGEARQAGDEADRAQASAEQAAAEAQQQVDRVTAERARLDEQIALYQAQYDRLDAEEQRASRAAAERHAMEQAAAAPEQEPAPAAEQEPAASAPADSAPAPAPRAAAAAPAPAPAVAAPAPVAGGSGAARKAVETALAQVGDPYVWAAAGPNAFDCSGLTQFAYTAAGINLPHSSRMQSQMGTPVSRSALQPGDLLFFYSPVSHVGMYVGNGQMVHASTSGVPVKVAPIDSMGNFTSARRIAG</sequence>
<dbReference type="PANTHER" id="PTHR47053:SF1">
    <property type="entry name" value="MUREIN DD-ENDOPEPTIDASE MEPH-RELATED"/>
    <property type="match status" value="1"/>
</dbReference>
<proteinExistence type="inferred from homology"/>
<evidence type="ECO:0000256" key="3">
    <source>
        <dbReference type="ARBA" id="ARBA00022801"/>
    </source>
</evidence>
<dbReference type="RefSeq" id="WP_163207455.1">
    <property type="nucleotide sequence ID" value="NZ_JAAGWG010000033.1"/>
</dbReference>
<feature type="compositionally biased region" description="Basic and acidic residues" evidence="6">
    <location>
        <begin position="201"/>
        <end position="214"/>
    </location>
</feature>
<dbReference type="InterPro" id="IPR051202">
    <property type="entry name" value="Peptidase_C40"/>
</dbReference>
<feature type="region of interest" description="Disordered" evidence="6">
    <location>
        <begin position="149"/>
        <end position="173"/>
    </location>
</feature>
<feature type="chain" id="PRO_5027009403" evidence="7">
    <location>
        <begin position="37"/>
        <end position="387"/>
    </location>
</feature>
<evidence type="ECO:0000313" key="9">
    <source>
        <dbReference type="EMBL" id="NEK87462.1"/>
    </source>
</evidence>
<evidence type="ECO:0000256" key="4">
    <source>
        <dbReference type="ARBA" id="ARBA00022807"/>
    </source>
</evidence>
<keyword evidence="3" id="KW-0378">Hydrolase</keyword>
<feature type="compositionally biased region" description="Low complexity" evidence="6">
    <location>
        <begin position="158"/>
        <end position="172"/>
    </location>
</feature>
<dbReference type="AlphaFoldDB" id="A0A6L9W6K9"/>
<dbReference type="InterPro" id="IPR000064">
    <property type="entry name" value="NLP_P60_dom"/>
</dbReference>
<feature type="coiled-coil region" evidence="5">
    <location>
        <begin position="57"/>
        <end position="88"/>
    </location>
</feature>
<dbReference type="Gene3D" id="6.10.250.3150">
    <property type="match status" value="1"/>
</dbReference>
<dbReference type="EMBL" id="JAAGWG010000033">
    <property type="protein sequence ID" value="NEK87462.1"/>
    <property type="molecule type" value="Genomic_DNA"/>
</dbReference>
<feature type="signal peptide" evidence="7">
    <location>
        <begin position="1"/>
        <end position="36"/>
    </location>
</feature>
<evidence type="ECO:0000256" key="5">
    <source>
        <dbReference type="SAM" id="Coils"/>
    </source>
</evidence>
<keyword evidence="4" id="KW-0788">Thiol protease</keyword>
<keyword evidence="5" id="KW-0175">Coiled coil</keyword>
<gene>
    <name evidence="9" type="ORF">GCU60_17110</name>
</gene>
<dbReference type="Proteomes" id="UP000479241">
    <property type="component" value="Unassembled WGS sequence"/>
</dbReference>
<evidence type="ECO:0000313" key="10">
    <source>
        <dbReference type="Proteomes" id="UP000479241"/>
    </source>
</evidence>
<evidence type="ECO:0000256" key="7">
    <source>
        <dbReference type="SAM" id="SignalP"/>
    </source>
</evidence>
<accession>A0A6L9W6K9</accession>
<dbReference type="GO" id="GO:0006508">
    <property type="term" value="P:proteolysis"/>
    <property type="evidence" value="ECO:0007669"/>
    <property type="project" value="UniProtKB-KW"/>
</dbReference>